<reference evidence="1 2" key="1">
    <citation type="submission" date="2018-09" db="EMBL/GenBank/DDBJ databases">
        <title>Phylogeny of the Shewanellaceae, and recommendation for two new genera, Pseudoshewanella and Parashewanella.</title>
        <authorList>
            <person name="Wang G."/>
        </authorList>
    </citation>
    <scope>NUCLEOTIDE SEQUENCE [LARGE SCALE GENOMIC DNA]</scope>
    <source>
        <strain evidence="1 2">C51</strain>
    </source>
</reference>
<gene>
    <name evidence="1" type="ORF">D5018_11405</name>
</gene>
<dbReference type="EMBL" id="QZEI01000031">
    <property type="protein sequence ID" value="RLV59554.1"/>
    <property type="molecule type" value="Genomic_DNA"/>
</dbReference>
<proteinExistence type="predicted"/>
<protein>
    <submittedName>
        <fullName evidence="1">Uncharacterized protein</fullName>
    </submittedName>
</protein>
<evidence type="ECO:0000313" key="2">
    <source>
        <dbReference type="Proteomes" id="UP000281474"/>
    </source>
</evidence>
<dbReference type="RefSeq" id="WP_121839133.1">
    <property type="nucleotide sequence ID" value="NZ_ML014780.1"/>
</dbReference>
<name>A0A3L8PW37_9GAMM</name>
<sequence>MATSCSASSNGGLLTVYSPKSEADTPQKYEKYAHRTRAADLVLDFHQKSQADDSTSAAQYKLRAADTKIASYVASPTQDNPQPFNSINGHDVTERLTQVSQRLEQECLRGKSRIRCSELCIHGEKYKICHQIDLSLCEDDRSKIQIVIELAKQWQTNTKTFLFITGKKAYLCDSIAPKAYCQPYELVTWLSAHLKELHDFCYLGEVLNLGFYFQYQQSNDFRKLFKDNSAQHNHWKVEITAAEILKLHEYYPKNVCILQTFIAGKAVRVFRPDVGLVTSNRVEVIPIMRFIPSDDTVNKDRYLLKSLQQLAVFYGNSRIQWQFSDCEMGLQRYQKQWGGRATPTYKDPLYQCAIQLQHYSQTSRLAHTRVGKSCDPEVEHLNVELNKLSSDHRLSQIRRFHIFQALPEIKNFLYVLQCNLENNSIAFVLPEGIERKVIEDIGSRAESLEKNAVKQIMNLYRVQVFVTYLVQAFKDNPEFVKWLAAYPETKMPLECVFTYNKTKPVNTEILFSLCKNIPLIYRAYWNFAEHYFKGLSADRTCCSSMAFWFKANIECVRLLELYGVNQQMLMSYLQTFDDSLYPDFSKCSSLAQVWFAFAYSEKSTDRINTAMSDLKYMGLMKTQQSRGALLSKQTSA</sequence>
<dbReference type="AlphaFoldDB" id="A0A3L8PW37"/>
<organism evidence="1 2">
    <name type="scientific">Parashewanella curva</name>
    <dbReference type="NCBI Taxonomy" id="2338552"/>
    <lineage>
        <taxon>Bacteria</taxon>
        <taxon>Pseudomonadati</taxon>
        <taxon>Pseudomonadota</taxon>
        <taxon>Gammaproteobacteria</taxon>
        <taxon>Alteromonadales</taxon>
        <taxon>Shewanellaceae</taxon>
        <taxon>Parashewanella</taxon>
    </lineage>
</organism>
<comment type="caution">
    <text evidence="1">The sequence shown here is derived from an EMBL/GenBank/DDBJ whole genome shotgun (WGS) entry which is preliminary data.</text>
</comment>
<accession>A0A3L8PW37</accession>
<dbReference type="Proteomes" id="UP000281474">
    <property type="component" value="Unassembled WGS sequence"/>
</dbReference>
<evidence type="ECO:0000313" key="1">
    <source>
        <dbReference type="EMBL" id="RLV59554.1"/>
    </source>
</evidence>
<keyword evidence="2" id="KW-1185">Reference proteome</keyword>